<proteinExistence type="predicted"/>
<accession>A0ABP8F4Z0</accession>
<feature type="transmembrane region" description="Helical" evidence="2">
    <location>
        <begin position="61"/>
        <end position="82"/>
    </location>
</feature>
<evidence type="ECO:0000256" key="2">
    <source>
        <dbReference type="SAM" id="Phobius"/>
    </source>
</evidence>
<dbReference type="EMBL" id="BAABGF010000052">
    <property type="protein sequence ID" value="GAA4295081.1"/>
    <property type="molecule type" value="Genomic_DNA"/>
</dbReference>
<reference evidence="5" key="1">
    <citation type="journal article" date="2019" name="Int. J. Syst. Evol. Microbiol.">
        <title>The Global Catalogue of Microorganisms (GCM) 10K type strain sequencing project: providing services to taxonomists for standard genome sequencing and annotation.</title>
        <authorList>
            <consortium name="The Broad Institute Genomics Platform"/>
            <consortium name="The Broad Institute Genome Sequencing Center for Infectious Disease"/>
            <person name="Wu L."/>
            <person name="Ma J."/>
        </authorList>
    </citation>
    <scope>NUCLEOTIDE SEQUENCE [LARGE SCALE GENOMIC DNA]</scope>
    <source>
        <strain evidence="5">JCM 17782</strain>
    </source>
</reference>
<keyword evidence="2" id="KW-0472">Membrane</keyword>
<comment type="caution">
    <text evidence="4">The sequence shown here is derived from an EMBL/GenBank/DDBJ whole genome shotgun (WGS) entry which is preliminary data.</text>
</comment>
<dbReference type="InterPro" id="IPR003032">
    <property type="entry name" value="Ryanodine_rcpt"/>
</dbReference>
<dbReference type="InterPro" id="IPR036291">
    <property type="entry name" value="NAD(P)-bd_dom_sf"/>
</dbReference>
<dbReference type="Proteomes" id="UP001501417">
    <property type="component" value="Unassembled WGS sequence"/>
</dbReference>
<feature type="region of interest" description="Disordered" evidence="1">
    <location>
        <begin position="429"/>
        <end position="448"/>
    </location>
</feature>
<evidence type="ECO:0000313" key="4">
    <source>
        <dbReference type="EMBL" id="GAA4295081.1"/>
    </source>
</evidence>
<feature type="transmembrane region" description="Helical" evidence="2">
    <location>
        <begin position="7"/>
        <end position="28"/>
    </location>
</feature>
<protein>
    <recommendedName>
        <fullName evidence="3">RCK N-terminal domain-containing protein</fullName>
    </recommendedName>
</protein>
<dbReference type="Gene3D" id="6.20.350.10">
    <property type="match status" value="1"/>
</dbReference>
<dbReference type="SUPFAM" id="SSF51735">
    <property type="entry name" value="NAD(P)-binding Rossmann-fold domains"/>
    <property type="match status" value="1"/>
</dbReference>
<dbReference type="PANTHER" id="PTHR43833:SF11">
    <property type="entry name" value="VOLTAGE-GATED POTASSIUM CHANNEL KCH"/>
    <property type="match status" value="1"/>
</dbReference>
<dbReference type="PANTHER" id="PTHR43833">
    <property type="entry name" value="POTASSIUM CHANNEL PROTEIN 2-RELATED-RELATED"/>
    <property type="match status" value="1"/>
</dbReference>
<evidence type="ECO:0000256" key="1">
    <source>
        <dbReference type="SAM" id="MobiDB-lite"/>
    </source>
</evidence>
<gene>
    <name evidence="4" type="ORF">GCM10023161_45260</name>
</gene>
<sequence>MADYRWHVLAGVGVAALVLGNIGFWQLWKHHPEPSDIVFWSFKLFTASTPVDDHLPVTLDIARFLAPLVAGFAGLSGLASLFRDRVQQMRIPLMTGHVVVCGLGDVGSAFLHHLREAGDRVVVIDSDAANPNMQLCHGWGVPVIVGDAQQERTLQAAGVRRASRLLALCPNDAVNTEIVAVASLLAGGRSGNVLTCLAQIGDPELCALLRIREAERADAASALDFFNTDEIGARLLLDEFPVDTERDRPHILIAGLDALGAWVVYHAARDWYDHRRDDTAALVVTVVDSQADRRVQLLLGHYPALEQVCSFITLPAAVSNIHRLRAYHADAGAPPLARAYVTADNDEQSVELALQLRHELDAAVPLVVALARSRGVARLLDEAGSAGGPDIDVFPTLERTCTVELTRGGSYEAIAHAIHRRWCAEQLASGKPAPPWSELDESRKDSSRSQARHIGVKLRSIGCDLAPLRDWDASEFVFSTDEVDTLAVGEHDRWMAERLADGWSLGEKDIENKKTPYLVPFSDLPDDVADYDRVFVREIPALLASAGLQVIRTQRK</sequence>
<dbReference type="Pfam" id="PF02026">
    <property type="entry name" value="RyR"/>
    <property type="match status" value="1"/>
</dbReference>
<dbReference type="PROSITE" id="PS51201">
    <property type="entry name" value="RCK_N"/>
    <property type="match status" value="1"/>
</dbReference>
<dbReference type="InterPro" id="IPR050721">
    <property type="entry name" value="Trk_Ktr_HKT_K-transport"/>
</dbReference>
<dbReference type="Gene3D" id="3.40.50.720">
    <property type="entry name" value="NAD(P)-binding Rossmann-like Domain"/>
    <property type="match status" value="1"/>
</dbReference>
<organism evidence="4 5">
    <name type="scientific">Mycobacterium paraffinicum</name>
    <dbReference type="NCBI Taxonomy" id="53378"/>
    <lineage>
        <taxon>Bacteria</taxon>
        <taxon>Bacillati</taxon>
        <taxon>Actinomycetota</taxon>
        <taxon>Actinomycetes</taxon>
        <taxon>Mycobacteriales</taxon>
        <taxon>Mycobacteriaceae</taxon>
        <taxon>Mycobacterium</taxon>
    </lineage>
</organism>
<name>A0ABP8F4Z0_9MYCO</name>
<dbReference type="InterPro" id="IPR003148">
    <property type="entry name" value="RCK_N"/>
</dbReference>
<evidence type="ECO:0000259" key="3">
    <source>
        <dbReference type="PROSITE" id="PS51201"/>
    </source>
</evidence>
<dbReference type="Pfam" id="PF02254">
    <property type="entry name" value="TrkA_N"/>
    <property type="match status" value="1"/>
</dbReference>
<evidence type="ECO:0000313" key="5">
    <source>
        <dbReference type="Proteomes" id="UP001501417"/>
    </source>
</evidence>
<feature type="domain" description="RCK N-terminal" evidence="3">
    <location>
        <begin position="95"/>
        <end position="221"/>
    </location>
</feature>
<keyword evidence="5" id="KW-1185">Reference proteome</keyword>
<keyword evidence="2" id="KW-0812">Transmembrane</keyword>
<keyword evidence="2" id="KW-1133">Transmembrane helix</keyword>